<sequence length="254" mass="28358">MFLPPNSTPLLQPLDQGIAKCVKAAYVRLTFARIRDAIDANPQMSVMESWKNFTIADAIALIAEAVQTVKPETLNACWRPLWRNVVNDFKGFPSIEEEVANIRSIAMAINAEGFFDIAETDLRKHLDHSQQVLSNEELEELTRSSTDSDGDELDGSEDTQPPTWTLKKFADIFQQAQILKDKILEYDPSMERGLVVTRGITEALAPLQYLFDEEKKRQKQLPITMFLNSASPPLEQPATSSGVDNPSTSGKTAM</sequence>
<keyword evidence="3" id="KW-1185">Reference proteome</keyword>
<evidence type="ECO:0000313" key="4">
    <source>
        <dbReference type="WBParaSite" id="TMUE_0000001712.1"/>
    </source>
</evidence>
<dbReference type="STRING" id="70415.A0A5S6Q437"/>
<feature type="region of interest" description="Disordered" evidence="1">
    <location>
        <begin position="133"/>
        <end position="163"/>
    </location>
</feature>
<dbReference type="Proteomes" id="UP000046395">
    <property type="component" value="Unassembled WGS sequence"/>
</dbReference>
<dbReference type="GO" id="GO:0005634">
    <property type="term" value="C:nucleus"/>
    <property type="evidence" value="ECO:0007669"/>
    <property type="project" value="TreeGrafter"/>
</dbReference>
<protein>
    <submittedName>
        <fullName evidence="4">DDE-1 domain-containing protein</fullName>
    </submittedName>
</protein>
<accession>A0A5S6Q437</accession>
<name>A0A5S6Q437_TRIMR</name>
<dbReference type="InterPro" id="IPR050863">
    <property type="entry name" value="CenT-Element_Derived"/>
</dbReference>
<dbReference type="WBParaSite" id="TMUE_0000001712.1">
    <property type="protein sequence ID" value="TMUE_0000001712.1"/>
    <property type="gene ID" value="WBGene00297591"/>
</dbReference>
<dbReference type="Pfam" id="PF03184">
    <property type="entry name" value="DDE_1"/>
    <property type="match status" value="1"/>
</dbReference>
<evidence type="ECO:0000256" key="1">
    <source>
        <dbReference type="SAM" id="MobiDB-lite"/>
    </source>
</evidence>
<evidence type="ECO:0000313" key="3">
    <source>
        <dbReference type="Proteomes" id="UP000046395"/>
    </source>
</evidence>
<reference evidence="4" key="1">
    <citation type="submission" date="2019-12" db="UniProtKB">
        <authorList>
            <consortium name="WormBaseParasite"/>
        </authorList>
    </citation>
    <scope>IDENTIFICATION</scope>
</reference>
<dbReference type="InterPro" id="IPR004875">
    <property type="entry name" value="DDE_SF_endonuclease_dom"/>
</dbReference>
<feature type="region of interest" description="Disordered" evidence="1">
    <location>
        <begin position="227"/>
        <end position="254"/>
    </location>
</feature>
<dbReference type="GO" id="GO:0003677">
    <property type="term" value="F:DNA binding"/>
    <property type="evidence" value="ECO:0007669"/>
    <property type="project" value="TreeGrafter"/>
</dbReference>
<organism evidence="3 4">
    <name type="scientific">Trichuris muris</name>
    <name type="common">Mouse whipworm</name>
    <dbReference type="NCBI Taxonomy" id="70415"/>
    <lineage>
        <taxon>Eukaryota</taxon>
        <taxon>Metazoa</taxon>
        <taxon>Ecdysozoa</taxon>
        <taxon>Nematoda</taxon>
        <taxon>Enoplea</taxon>
        <taxon>Dorylaimia</taxon>
        <taxon>Trichinellida</taxon>
        <taxon>Trichuridae</taxon>
        <taxon>Trichuris</taxon>
    </lineage>
</organism>
<dbReference type="PANTHER" id="PTHR19303:SF52">
    <property type="entry name" value="TIGGER TRANSPOSABLE ELEMENT-DERIVED PROTEIN 6"/>
    <property type="match status" value="1"/>
</dbReference>
<feature type="compositionally biased region" description="Acidic residues" evidence="1">
    <location>
        <begin position="148"/>
        <end position="157"/>
    </location>
</feature>
<feature type="domain" description="DDE-1" evidence="2">
    <location>
        <begin position="1"/>
        <end position="78"/>
    </location>
</feature>
<evidence type="ECO:0000259" key="2">
    <source>
        <dbReference type="Pfam" id="PF03184"/>
    </source>
</evidence>
<proteinExistence type="predicted"/>
<dbReference type="PANTHER" id="PTHR19303">
    <property type="entry name" value="TRANSPOSON"/>
    <property type="match status" value="1"/>
</dbReference>
<dbReference type="AlphaFoldDB" id="A0A5S6Q437"/>